<evidence type="ECO:0000313" key="1">
    <source>
        <dbReference type="EMBL" id="EYC28493.1"/>
    </source>
</evidence>
<sequence>MLTSTLTALAALTSAAVAAPVDSSFLEHPDEMNNGTLYSISDFSPKVFVKTDEFELNFKSCIEFSYKLMKNKVRLRAYTCLLSEGGFCTLDKFSYPKDREGCAYLRPWLYPFDRYSFYFVLERRPRKYSDAKKRARRVSRRSGRLSATPFGHLQLTGVVPCDQVCGRNNSSNRTS</sequence>
<accession>A0A016VP07</accession>
<proteinExistence type="predicted"/>
<gene>
    <name evidence="1" type="primary">Acey_s0007.g3254</name>
    <name evidence="1" type="synonym">Acey-T01E8.8</name>
    <name evidence="1" type="ORF">Y032_0007g3254</name>
</gene>
<protein>
    <submittedName>
        <fullName evidence="1">Uncharacterized protein</fullName>
    </submittedName>
</protein>
<evidence type="ECO:0000313" key="2">
    <source>
        <dbReference type="Proteomes" id="UP000024635"/>
    </source>
</evidence>
<name>A0A016VP07_9BILA</name>
<dbReference type="EMBL" id="JARK01001343">
    <property type="protein sequence ID" value="EYC28493.1"/>
    <property type="molecule type" value="Genomic_DNA"/>
</dbReference>
<keyword evidence="2" id="KW-1185">Reference proteome</keyword>
<dbReference type="OrthoDB" id="5788768at2759"/>
<comment type="caution">
    <text evidence="1">The sequence shown here is derived from an EMBL/GenBank/DDBJ whole genome shotgun (WGS) entry which is preliminary data.</text>
</comment>
<reference evidence="2" key="1">
    <citation type="journal article" date="2015" name="Nat. Genet.">
        <title>The genome and transcriptome of the zoonotic hookworm Ancylostoma ceylanicum identify infection-specific gene families.</title>
        <authorList>
            <person name="Schwarz E.M."/>
            <person name="Hu Y."/>
            <person name="Antoshechkin I."/>
            <person name="Miller M.M."/>
            <person name="Sternberg P.W."/>
            <person name="Aroian R.V."/>
        </authorList>
    </citation>
    <scope>NUCLEOTIDE SEQUENCE</scope>
    <source>
        <strain evidence="2">HY135</strain>
    </source>
</reference>
<dbReference type="Proteomes" id="UP000024635">
    <property type="component" value="Unassembled WGS sequence"/>
</dbReference>
<organism evidence="1 2">
    <name type="scientific">Ancylostoma ceylanicum</name>
    <dbReference type="NCBI Taxonomy" id="53326"/>
    <lineage>
        <taxon>Eukaryota</taxon>
        <taxon>Metazoa</taxon>
        <taxon>Ecdysozoa</taxon>
        <taxon>Nematoda</taxon>
        <taxon>Chromadorea</taxon>
        <taxon>Rhabditida</taxon>
        <taxon>Rhabditina</taxon>
        <taxon>Rhabditomorpha</taxon>
        <taxon>Strongyloidea</taxon>
        <taxon>Ancylostomatidae</taxon>
        <taxon>Ancylostomatinae</taxon>
        <taxon>Ancylostoma</taxon>
    </lineage>
</organism>
<dbReference type="AlphaFoldDB" id="A0A016VP07"/>